<sequence>MGGIDESQSESIYTKVFLIEDPIAEDNDDLLKNKNNIYSRISLVNSYNKFILKTEGLNTKTSGTMTLTIDILRQSMNEILSREGVLYCSSEMTFFEEIVFKENDLDKFFELIGSPVIKVSTIAPFDCEEIIKCFIDKIYSEILIRW</sequence>
<organism evidence="1 2">
    <name type="scientific">Methanobrevibacter ruminantium (strain ATCC 35063 / DSM 1093 / JCM 13430 / OCM 146 / M1)</name>
    <name type="common">Methanobacterium ruminantium</name>
    <dbReference type="NCBI Taxonomy" id="634498"/>
    <lineage>
        <taxon>Archaea</taxon>
        <taxon>Methanobacteriati</taxon>
        <taxon>Methanobacteriota</taxon>
        <taxon>Methanomada group</taxon>
        <taxon>Methanobacteria</taxon>
        <taxon>Methanobacteriales</taxon>
        <taxon>Methanobacteriaceae</taxon>
        <taxon>Methanobrevibacter</taxon>
    </lineage>
</organism>
<evidence type="ECO:0000313" key="2">
    <source>
        <dbReference type="Proteomes" id="UP000008680"/>
    </source>
</evidence>
<dbReference type="eggNOG" id="arCOG04864">
    <property type="taxonomic scope" value="Archaea"/>
</dbReference>
<dbReference type="AlphaFoldDB" id="D3E198"/>
<dbReference type="InterPro" id="IPR009573">
    <property type="entry name" value="HcgC"/>
</dbReference>
<gene>
    <name evidence="1" type="ordered locus">mru_0530</name>
</gene>
<dbReference type="PATRIC" id="fig|634498.28.peg.532"/>
<dbReference type="HOGENOM" id="CLU_1773219_0_0_2"/>
<reference evidence="1 2" key="1">
    <citation type="journal article" date="2010" name="PLoS ONE">
        <title>The genome sequence of the rumen methanogen Methanobrevibacter ruminantium reveals new possibilities for controlling ruminant methane emissions.</title>
        <authorList>
            <person name="Leahy S.C."/>
            <person name="Kelly W.J."/>
            <person name="Altermann E."/>
            <person name="Ronimus R.S."/>
            <person name="Yeoman C.J."/>
            <person name="Pacheco D.M."/>
            <person name="Li D."/>
            <person name="Kong Z."/>
            <person name="McTavish S."/>
            <person name="Sang C."/>
            <person name="Lambie S.C."/>
            <person name="Janssen P.H."/>
            <person name="Dey D."/>
            <person name="Attwood G.T."/>
        </authorList>
    </citation>
    <scope>NUCLEOTIDE SEQUENCE [LARGE SCALE GENOMIC DNA]</scope>
    <source>
        <strain evidence="2">ATCC 35063 / DSM 1093 / JCM 13430 / OCM 146 / M1</strain>
    </source>
</reference>
<dbReference type="EMBL" id="CP001719">
    <property type="protein sequence ID" value="ADC46381.1"/>
    <property type="molecule type" value="Genomic_DNA"/>
</dbReference>
<evidence type="ECO:0000313" key="1">
    <source>
        <dbReference type="EMBL" id="ADC46381.1"/>
    </source>
</evidence>
<proteinExistence type="predicted"/>
<accession>D3E198</accession>
<dbReference type="Proteomes" id="UP000008680">
    <property type="component" value="Chromosome"/>
</dbReference>
<dbReference type="KEGG" id="mru:mru_0530"/>
<name>D3E198_METRM</name>
<protein>
    <submittedName>
        <fullName evidence="1">Uncharacterized protein</fullName>
    </submittedName>
</protein>
<dbReference type="Pfam" id="PF06690">
    <property type="entry name" value="HcgC"/>
    <property type="match status" value="1"/>
</dbReference>
<keyword evidence="2" id="KW-1185">Reference proteome</keyword>
<dbReference type="STRING" id="634498.mru_0530"/>